<evidence type="ECO:0000256" key="6">
    <source>
        <dbReference type="ARBA" id="ARBA00022741"/>
    </source>
</evidence>
<dbReference type="InterPro" id="IPR009080">
    <property type="entry name" value="tRNAsynth_Ia_anticodon-bd"/>
</dbReference>
<dbReference type="InterPro" id="IPR014729">
    <property type="entry name" value="Rossmann-like_a/b/a_fold"/>
</dbReference>
<comment type="catalytic activity">
    <reaction evidence="10">
        <text>tRNA(Arg) + L-arginine + ATP = L-arginyl-tRNA(Arg) + AMP + diphosphate</text>
        <dbReference type="Rhea" id="RHEA:20301"/>
        <dbReference type="Rhea" id="RHEA-COMP:9658"/>
        <dbReference type="Rhea" id="RHEA-COMP:9673"/>
        <dbReference type="ChEBI" id="CHEBI:30616"/>
        <dbReference type="ChEBI" id="CHEBI:32682"/>
        <dbReference type="ChEBI" id="CHEBI:33019"/>
        <dbReference type="ChEBI" id="CHEBI:78442"/>
        <dbReference type="ChEBI" id="CHEBI:78513"/>
        <dbReference type="ChEBI" id="CHEBI:456215"/>
        <dbReference type="EC" id="6.1.1.19"/>
    </reaction>
</comment>
<keyword evidence="6" id="KW-0547">Nucleotide-binding</keyword>
<dbReference type="EMBL" id="FMSV02000463">
    <property type="protein sequence ID" value="SEH06289.1"/>
    <property type="molecule type" value="Genomic_DNA"/>
</dbReference>
<dbReference type="SUPFAM" id="SSF52374">
    <property type="entry name" value="Nucleotidylyl transferase"/>
    <property type="match status" value="1"/>
</dbReference>
<dbReference type="Gene3D" id="1.10.730.10">
    <property type="entry name" value="Isoleucyl-tRNA Synthetase, Domain 1"/>
    <property type="match status" value="1"/>
</dbReference>
<evidence type="ECO:0000256" key="4">
    <source>
        <dbReference type="ARBA" id="ARBA00022490"/>
    </source>
</evidence>
<evidence type="ECO:0000256" key="5">
    <source>
        <dbReference type="ARBA" id="ARBA00022598"/>
    </source>
</evidence>
<dbReference type="Pfam" id="PF05746">
    <property type="entry name" value="DALR_1"/>
    <property type="match status" value="1"/>
</dbReference>
<name>A0A1H6FAH1_9GAMM</name>
<keyword evidence="13" id="KW-1185">Reference proteome</keyword>
<comment type="subcellular location">
    <subcellularLocation>
        <location evidence="1">Cytoplasm</location>
    </subcellularLocation>
</comment>
<dbReference type="SUPFAM" id="SSF47323">
    <property type="entry name" value="Anticodon-binding domain of a subclass of class I aminoacyl-tRNA synthetases"/>
    <property type="match status" value="1"/>
</dbReference>
<dbReference type="CDD" id="cd07956">
    <property type="entry name" value="Anticodon_Ia_Arg"/>
    <property type="match status" value="1"/>
</dbReference>
<dbReference type="InterPro" id="IPR001278">
    <property type="entry name" value="Arg-tRNA-ligase"/>
</dbReference>
<dbReference type="PANTHER" id="PTHR11956">
    <property type="entry name" value="ARGINYL-TRNA SYNTHETASE"/>
    <property type="match status" value="1"/>
</dbReference>
<evidence type="ECO:0000256" key="3">
    <source>
        <dbReference type="ARBA" id="ARBA00012837"/>
    </source>
</evidence>
<keyword evidence="4" id="KW-0963">Cytoplasm</keyword>
<dbReference type="GO" id="GO:0004814">
    <property type="term" value="F:arginine-tRNA ligase activity"/>
    <property type="evidence" value="ECO:0007669"/>
    <property type="project" value="UniProtKB-EC"/>
</dbReference>
<sequence length="203" mass="23371">MTALGAEADKLTVLLVQFASLWRGKEKLQMSTRSGEFVTLRELRKEVGKDAARFFYVLRKSEQHMDFDLELAKSRSNDNPVYYIQYAHARVSSVFRQLQARNLVWLHDPAALESLNNEYEQALLTRLSKYGNVVETAAKAYEPHQIAYYLRELANEFHTFYNAHQFIVEDEDVRNARLSLIEAVQQVLRNGLAILGVSAPDEM</sequence>
<dbReference type="PANTHER" id="PTHR11956:SF5">
    <property type="entry name" value="ARGININE--TRNA LIGASE, CYTOPLASMIC"/>
    <property type="match status" value="1"/>
</dbReference>
<evidence type="ECO:0000256" key="8">
    <source>
        <dbReference type="ARBA" id="ARBA00022917"/>
    </source>
</evidence>
<dbReference type="GO" id="GO:0006420">
    <property type="term" value="P:arginyl-tRNA aminoacylation"/>
    <property type="evidence" value="ECO:0007669"/>
    <property type="project" value="InterPro"/>
</dbReference>
<evidence type="ECO:0000313" key="12">
    <source>
        <dbReference type="EMBL" id="SEH06289.1"/>
    </source>
</evidence>
<keyword evidence="7" id="KW-0067">ATP-binding</keyword>
<reference evidence="12 13" key="1">
    <citation type="submission" date="2016-10" db="EMBL/GenBank/DDBJ databases">
        <authorList>
            <person name="de Groot N.N."/>
        </authorList>
    </citation>
    <scope>NUCLEOTIDE SEQUENCE [LARGE SCALE GENOMIC DNA]</scope>
    <source>
        <strain evidence="12">MBHS1</strain>
    </source>
</reference>
<evidence type="ECO:0000259" key="11">
    <source>
        <dbReference type="SMART" id="SM00836"/>
    </source>
</evidence>
<proteinExistence type="inferred from homology"/>
<evidence type="ECO:0000256" key="1">
    <source>
        <dbReference type="ARBA" id="ARBA00004496"/>
    </source>
</evidence>
<dbReference type="EC" id="6.1.1.19" evidence="3"/>
<accession>A0A1H6FAH1</accession>
<evidence type="ECO:0000256" key="2">
    <source>
        <dbReference type="ARBA" id="ARBA00005594"/>
    </source>
</evidence>
<dbReference type="Proteomes" id="UP000236724">
    <property type="component" value="Unassembled WGS sequence"/>
</dbReference>
<keyword evidence="8" id="KW-0648">Protein biosynthesis</keyword>
<dbReference type="GO" id="GO:0005524">
    <property type="term" value="F:ATP binding"/>
    <property type="evidence" value="ECO:0007669"/>
    <property type="project" value="UniProtKB-KW"/>
</dbReference>
<organism evidence="12 13">
    <name type="scientific">Candidatus Venteria ishoeyi</name>
    <dbReference type="NCBI Taxonomy" id="1899563"/>
    <lineage>
        <taxon>Bacteria</taxon>
        <taxon>Pseudomonadati</taxon>
        <taxon>Pseudomonadota</taxon>
        <taxon>Gammaproteobacteria</taxon>
        <taxon>Thiotrichales</taxon>
        <taxon>Thiotrichaceae</taxon>
        <taxon>Venteria</taxon>
    </lineage>
</organism>
<dbReference type="GO" id="GO:0005737">
    <property type="term" value="C:cytoplasm"/>
    <property type="evidence" value="ECO:0007669"/>
    <property type="project" value="UniProtKB-SubCell"/>
</dbReference>
<protein>
    <recommendedName>
        <fullName evidence="3">arginine--tRNA ligase</fullName>
        <ecNumber evidence="3">6.1.1.19</ecNumber>
    </recommendedName>
</protein>
<keyword evidence="5 12" id="KW-0436">Ligase</keyword>
<keyword evidence="9" id="KW-0030">Aminoacyl-tRNA synthetase</keyword>
<dbReference type="AlphaFoldDB" id="A0A1H6FAH1"/>
<evidence type="ECO:0000256" key="9">
    <source>
        <dbReference type="ARBA" id="ARBA00023146"/>
    </source>
</evidence>
<evidence type="ECO:0000256" key="7">
    <source>
        <dbReference type="ARBA" id="ARBA00022840"/>
    </source>
</evidence>
<comment type="similarity">
    <text evidence="2">Belongs to the class-I aminoacyl-tRNA synthetase family.</text>
</comment>
<feature type="domain" description="DALR anticodon binding" evidence="11">
    <location>
        <begin position="84"/>
        <end position="203"/>
    </location>
</feature>
<dbReference type="FunFam" id="1.10.730.10:FF:000008">
    <property type="entry name" value="Arginine--tRNA ligase"/>
    <property type="match status" value="1"/>
</dbReference>
<dbReference type="Gene3D" id="3.40.50.620">
    <property type="entry name" value="HUPs"/>
    <property type="match status" value="1"/>
</dbReference>
<evidence type="ECO:0000313" key="13">
    <source>
        <dbReference type="Proteomes" id="UP000236724"/>
    </source>
</evidence>
<gene>
    <name evidence="12" type="primary">argS_1</name>
    <name evidence="12" type="ORF">MBHS_02144</name>
</gene>
<evidence type="ECO:0000256" key="10">
    <source>
        <dbReference type="ARBA" id="ARBA00049339"/>
    </source>
</evidence>
<dbReference type="InterPro" id="IPR008909">
    <property type="entry name" value="DALR_anticod-bd"/>
</dbReference>
<dbReference type="SMART" id="SM00836">
    <property type="entry name" value="DALR_1"/>
    <property type="match status" value="1"/>
</dbReference>